<dbReference type="Pfam" id="PF17898">
    <property type="entry name" value="GerD"/>
    <property type="match status" value="1"/>
</dbReference>
<reference evidence="3 4" key="1">
    <citation type="submission" date="2019-01" db="EMBL/GenBank/DDBJ databases">
        <title>Bacillus sp. M5HDSG1-1, whole genome shotgun sequence.</title>
        <authorList>
            <person name="Tuo L."/>
        </authorList>
    </citation>
    <scope>NUCLEOTIDE SEQUENCE [LARGE SCALE GENOMIC DNA]</scope>
    <source>
        <strain evidence="3 4">M5HDSG1-1</strain>
    </source>
</reference>
<evidence type="ECO:0000313" key="4">
    <source>
        <dbReference type="Proteomes" id="UP000288024"/>
    </source>
</evidence>
<protein>
    <submittedName>
        <fullName evidence="3">Spore gernimation protein GerD</fullName>
    </submittedName>
</protein>
<evidence type="ECO:0000259" key="2">
    <source>
        <dbReference type="Pfam" id="PF17898"/>
    </source>
</evidence>
<proteinExistence type="predicted"/>
<dbReference type="EMBL" id="RZTZ01000021">
    <property type="protein sequence ID" value="RVT56921.1"/>
    <property type="molecule type" value="Genomic_DNA"/>
</dbReference>
<dbReference type="AlphaFoldDB" id="A0A3S2TQZ4"/>
<dbReference type="GeneID" id="87619760"/>
<accession>A0A3S2TQZ4</accession>
<comment type="caution">
    <text evidence="3">The sequence shown here is derived from an EMBL/GenBank/DDBJ whole genome shotgun (WGS) entry which is preliminary data.</text>
</comment>
<keyword evidence="4" id="KW-1185">Reference proteome</keyword>
<dbReference type="InterPro" id="IPR041262">
    <property type="entry name" value="GerD_central"/>
</dbReference>
<name>A0A3S2TQZ4_9BACI</name>
<sequence>MFKKYSIVLLLSLSILSGCSAGETAQQMDYDQTKKMVVDILKTDDGKKAIRDVIGDEEIKENLVMNEDAVTKTIEKTLVSDKASKFWTEKFKDPDFAETMAKSMKAENQKLLKDLMKDPDYRKMMVELLQDPAIESDLKNVLKSTEYREHLLEVMQESMDTPEFKKKFQEMLDKAAKEAASGIEVQTIQL</sequence>
<feature type="signal peptide" evidence="1">
    <location>
        <begin position="1"/>
        <end position="21"/>
    </location>
</feature>
<feature type="domain" description="Spore germination GerD central core" evidence="2">
    <location>
        <begin position="63"/>
        <end position="176"/>
    </location>
</feature>
<gene>
    <name evidence="3" type="ORF">EM808_26345</name>
</gene>
<dbReference type="Proteomes" id="UP000288024">
    <property type="component" value="Unassembled WGS sequence"/>
</dbReference>
<feature type="chain" id="PRO_5039321572" evidence="1">
    <location>
        <begin position="22"/>
        <end position="190"/>
    </location>
</feature>
<dbReference type="PROSITE" id="PS51257">
    <property type="entry name" value="PROKAR_LIPOPROTEIN"/>
    <property type="match status" value="1"/>
</dbReference>
<evidence type="ECO:0000313" key="3">
    <source>
        <dbReference type="EMBL" id="RVT56921.1"/>
    </source>
</evidence>
<evidence type="ECO:0000256" key="1">
    <source>
        <dbReference type="SAM" id="SignalP"/>
    </source>
</evidence>
<organism evidence="3 4">
    <name type="scientific">Niallia taxi</name>
    <dbReference type="NCBI Taxonomy" id="2499688"/>
    <lineage>
        <taxon>Bacteria</taxon>
        <taxon>Bacillati</taxon>
        <taxon>Bacillota</taxon>
        <taxon>Bacilli</taxon>
        <taxon>Bacillales</taxon>
        <taxon>Bacillaceae</taxon>
        <taxon>Niallia</taxon>
    </lineage>
</organism>
<dbReference type="NCBIfam" id="NF040801">
    <property type="entry name" value="spore_GerD"/>
    <property type="match status" value="1"/>
</dbReference>
<dbReference type="RefSeq" id="WP_127742478.1">
    <property type="nucleotide sequence ID" value="NZ_CAJCKN010000159.1"/>
</dbReference>
<keyword evidence="1" id="KW-0732">Signal</keyword>